<accession>A0A034VZ39</accession>
<evidence type="ECO:0000259" key="24">
    <source>
        <dbReference type="PROSITE" id="PS50835"/>
    </source>
</evidence>
<reference evidence="25" key="1">
    <citation type="journal article" date="2014" name="BMC Genomics">
        <title>Characterizing the developmental transcriptome of the oriental fruit fly, Bactrocera dorsalis (Diptera: Tephritidae) through comparative genomic analysis with Drosophila melanogaster utilizing modENCODE datasets.</title>
        <authorList>
            <person name="Geib S.M."/>
            <person name="Calla B."/>
            <person name="Hall B."/>
            <person name="Hou S."/>
            <person name="Manoukis N.C."/>
        </authorList>
    </citation>
    <scope>NUCLEOTIDE SEQUENCE</scope>
    <source>
        <strain evidence="25">Punador</strain>
    </source>
</reference>
<evidence type="ECO:0000256" key="10">
    <source>
        <dbReference type="ARBA" id="ARBA00022737"/>
    </source>
</evidence>
<dbReference type="GO" id="GO:0020037">
    <property type="term" value="F:heme binding"/>
    <property type="evidence" value="ECO:0007669"/>
    <property type="project" value="InterPro"/>
</dbReference>
<keyword evidence="10" id="KW-0677">Repeat</keyword>
<dbReference type="PROSITE" id="PS50835">
    <property type="entry name" value="IG_LIKE"/>
    <property type="match status" value="2"/>
</dbReference>
<dbReference type="Pfam" id="PF13855">
    <property type="entry name" value="LRR_8"/>
    <property type="match status" value="2"/>
</dbReference>
<keyword evidence="14" id="KW-0325">Glycoprotein</keyword>
<protein>
    <submittedName>
        <fullName evidence="25">Peroxidasin</fullName>
    </submittedName>
</protein>
<comment type="catalytic activity">
    <reaction evidence="17">
        <text>L-lysyl-[collagen] + L-methionyl-[collagen] + hypobromite = [collagen]-L-lysyl-N-S-L-methionyl-[collagen] + bromide + H2O + H(+)</text>
        <dbReference type="Rhea" id="RHEA:66024"/>
        <dbReference type="Rhea" id="RHEA-COMP:12751"/>
        <dbReference type="Rhea" id="RHEA-COMP:16949"/>
        <dbReference type="Rhea" id="RHEA-COMP:16951"/>
        <dbReference type="ChEBI" id="CHEBI:15377"/>
        <dbReference type="ChEBI" id="CHEBI:15378"/>
        <dbReference type="ChEBI" id="CHEBI:15858"/>
        <dbReference type="ChEBI" id="CHEBI:16044"/>
        <dbReference type="ChEBI" id="CHEBI:29250"/>
        <dbReference type="ChEBI" id="CHEBI:29969"/>
        <dbReference type="ChEBI" id="CHEBI:166867"/>
    </reaction>
    <physiologicalReaction direction="left-to-right" evidence="17">
        <dbReference type="Rhea" id="RHEA:66025"/>
    </physiologicalReaction>
</comment>
<comment type="catalytic activity">
    <reaction evidence="18">
        <text>L-tyrosyl-[protein] + bromide + H2O2 + H(+) = 3-bromo-L-tyrosyl-[protein] + 2 H2O</text>
        <dbReference type="Rhea" id="RHEA:69360"/>
        <dbReference type="Rhea" id="RHEA-COMP:10136"/>
        <dbReference type="Rhea" id="RHEA-COMP:17686"/>
        <dbReference type="ChEBI" id="CHEBI:15377"/>
        <dbReference type="ChEBI" id="CHEBI:15378"/>
        <dbReference type="ChEBI" id="CHEBI:15858"/>
        <dbReference type="ChEBI" id="CHEBI:16240"/>
        <dbReference type="ChEBI" id="CHEBI:46858"/>
        <dbReference type="ChEBI" id="CHEBI:183512"/>
    </reaction>
    <physiologicalReaction direction="left-to-right" evidence="18">
        <dbReference type="Rhea" id="RHEA:69361"/>
    </physiologicalReaction>
</comment>
<evidence type="ECO:0000256" key="22">
    <source>
        <dbReference type="SAM" id="Coils"/>
    </source>
</evidence>
<evidence type="ECO:0000256" key="16">
    <source>
        <dbReference type="ARBA" id="ARBA00047610"/>
    </source>
</evidence>
<evidence type="ECO:0000256" key="17">
    <source>
        <dbReference type="ARBA" id="ARBA00048396"/>
    </source>
</evidence>
<dbReference type="SUPFAM" id="SSF52058">
    <property type="entry name" value="L domain-like"/>
    <property type="match status" value="1"/>
</dbReference>
<dbReference type="GO" id="GO:0046872">
    <property type="term" value="F:metal ion binding"/>
    <property type="evidence" value="ECO:0007669"/>
    <property type="project" value="UniProtKB-KW"/>
</dbReference>
<feature type="signal peptide" evidence="23">
    <location>
        <begin position="1"/>
        <end position="20"/>
    </location>
</feature>
<dbReference type="SUPFAM" id="SSF48726">
    <property type="entry name" value="Immunoglobulin"/>
    <property type="match status" value="2"/>
</dbReference>
<dbReference type="InterPro" id="IPR010255">
    <property type="entry name" value="Haem_peroxidase_sf"/>
</dbReference>
<sequence length="1202" mass="136184">MQKAFLIIFTLFCIYENSAGKVGNNKCPIGCTCHVRTMRCAQAGLDSIPENISNDVQMIDLRNNNLHDIPAAAFRGLPFVTTLFLNYNGITTIDKNAFVDLSNLKQLYLGNNKLKDIPVDLLQPLKNVKAIYLDNNMIAKIHKGTFSHLLDLSYLSLNNNELVNIPSDEFTYLPRLQYLQIDNNPLTCDCAVHALWNKYFNGPEKTINQIILSCGTSSATNKKFATLEPQDFECNIPEIILAPENQLVIAGKSVTLECDADGEPEPVIKWYFNGKPLKTDERKILDNENTELNINNVIKNDTGIYTCIAQNYNGNVSIQANVTVYDNEQKPRLIIEPYDLEVILGTIFEIPCKAEDQSGVQVIWRHDGKVITENIFSNDKYQVSGSGSLLVKNVTTADGGRYECTLKNQYGRVTASALVKVKGSVSKAPGDNYVRIAFNEALMEIDLAINNTIDALFTKRNRNSNGNPNYADLLRVFRFPKGEARQLARAAEIYERTLVNIRKHIAKGDALSTSSQSYEFKDLLSREHLHLLAELSGCVEHREMPNCTDMCYHSRYRSIDGTCNNMKNPWWGASLTAFKRNVKPIYENGFSTPVGWTKKKLYGGFLKPSSRLISTSVITTKRITPDNRITHMVMQWGQFLDHDLDHALPSVSSESWDGIDCKKTCDYAPPCFPIEVPPGDPRIKNRRCIDVIRTSSVCGSGMTSVFFEGVQHREQINQLTSYIDASQVYGYSYEFSVELRNLTTDDGLLRTGVQFPGQKDMLPFAAPQDGMDCRRNLNENTMNCFVAGDIRVNEQIGLLAMHTIWMREHNRIATKLRDLNPHWDGDTIYQEARKIVGAQMQHITYKHWLPLIVGETGMKLLGEYKGYDPNIDASISNVFATAALRFGHTIINPVLHRLNSTFQPIPQGHLPLHKAFFAPWRLAYEGGVDPLIRGMFSIPAKLKTPEENLNSELTEKLFQSSHAVALDLAAINIQRSRDHGLPGYNVYREFCNLSTAATFDDMENYIKSADVRRKLQEIYGHPDNVDVWVGGILEDQIEDGKVGPLFQCLLVEQFRRLRDGDRFYYENSGVFLPQQLNQIKQANLGRILCDNGDKMNEITSNVFLLPKVQGGFKKCADMPEITLNFWQDCGSCKSLPPLLEESEILDYHALNKRSTHSIKNTFKQSWDFKETRQSRINSLEETINKLQNEFEEYKKRVQNLEN</sequence>
<dbReference type="InterPro" id="IPR013098">
    <property type="entry name" value="Ig_I-set"/>
</dbReference>
<dbReference type="SUPFAM" id="SSF48113">
    <property type="entry name" value="Heme-dependent peroxidases"/>
    <property type="match status" value="1"/>
</dbReference>
<dbReference type="InterPro" id="IPR032675">
    <property type="entry name" value="LRR_dom_sf"/>
</dbReference>
<keyword evidence="4" id="KW-0964">Secreted</keyword>
<dbReference type="InterPro" id="IPR003598">
    <property type="entry name" value="Ig_sub2"/>
</dbReference>
<keyword evidence="5" id="KW-0575">Peroxidase</keyword>
<comment type="catalytic activity">
    <reaction evidence="16">
        <text>L-lysyl-[collagen] + L-methionyl-[collagen] + H2O2 = [collagen]-L-lysyl-N-S-L-methionyl-[collagen] + 2 H2O + H(+)</text>
        <dbReference type="Rhea" id="RHEA:66020"/>
        <dbReference type="Rhea" id="RHEA-COMP:12751"/>
        <dbReference type="Rhea" id="RHEA-COMP:16949"/>
        <dbReference type="Rhea" id="RHEA-COMP:16951"/>
        <dbReference type="ChEBI" id="CHEBI:15377"/>
        <dbReference type="ChEBI" id="CHEBI:15378"/>
        <dbReference type="ChEBI" id="CHEBI:16044"/>
        <dbReference type="ChEBI" id="CHEBI:16240"/>
        <dbReference type="ChEBI" id="CHEBI:29969"/>
        <dbReference type="ChEBI" id="CHEBI:166867"/>
    </reaction>
    <physiologicalReaction direction="left-to-right" evidence="16">
        <dbReference type="Rhea" id="RHEA:66021"/>
    </physiologicalReaction>
</comment>
<feature type="chain" id="PRO_5005405072" evidence="23">
    <location>
        <begin position="21"/>
        <end position="1202"/>
    </location>
</feature>
<comment type="catalytic activity">
    <reaction evidence="15">
        <text>bromide + H2O2 = hypobromite + H2O</text>
        <dbReference type="Rhea" id="RHEA:66016"/>
        <dbReference type="ChEBI" id="CHEBI:15377"/>
        <dbReference type="ChEBI" id="CHEBI:15858"/>
        <dbReference type="ChEBI" id="CHEBI:16240"/>
        <dbReference type="ChEBI" id="CHEBI:29250"/>
    </reaction>
    <physiologicalReaction direction="left-to-right" evidence="15">
        <dbReference type="Rhea" id="RHEA:66017"/>
    </physiologicalReaction>
</comment>
<dbReference type="InterPro" id="IPR036179">
    <property type="entry name" value="Ig-like_dom_sf"/>
</dbReference>
<evidence type="ECO:0000256" key="19">
    <source>
        <dbReference type="ARBA" id="ARBA00049501"/>
    </source>
</evidence>
<evidence type="ECO:0000256" key="12">
    <source>
        <dbReference type="ARBA" id="ARBA00023004"/>
    </source>
</evidence>
<dbReference type="InterPro" id="IPR003591">
    <property type="entry name" value="Leu-rich_rpt_typical-subtyp"/>
</dbReference>
<proteinExistence type="inferred from homology"/>
<name>A0A034VZ39_BACDO</name>
<dbReference type="SMART" id="SM00369">
    <property type="entry name" value="LRR_TYP"/>
    <property type="match status" value="5"/>
</dbReference>
<dbReference type="Pfam" id="PF03098">
    <property type="entry name" value="An_peroxidase"/>
    <property type="match status" value="1"/>
</dbReference>
<evidence type="ECO:0000256" key="14">
    <source>
        <dbReference type="ARBA" id="ARBA00023180"/>
    </source>
</evidence>
<dbReference type="PRINTS" id="PR00457">
    <property type="entry name" value="ANPEROXIDASE"/>
</dbReference>
<dbReference type="FunFam" id="1.10.640.10:FF:000001">
    <property type="entry name" value="Peroxidasin homolog"/>
    <property type="match status" value="1"/>
</dbReference>
<evidence type="ECO:0000256" key="11">
    <source>
        <dbReference type="ARBA" id="ARBA00023002"/>
    </source>
</evidence>
<evidence type="ECO:0000256" key="18">
    <source>
        <dbReference type="ARBA" id="ARBA00048887"/>
    </source>
</evidence>
<dbReference type="FunFam" id="2.60.40.10:FF:001851">
    <property type="entry name" value="Peroxidasin"/>
    <property type="match status" value="1"/>
</dbReference>
<evidence type="ECO:0000256" key="8">
    <source>
        <dbReference type="ARBA" id="ARBA00022723"/>
    </source>
</evidence>
<keyword evidence="6" id="KW-0433">Leucine-rich repeat</keyword>
<dbReference type="InterPro" id="IPR019791">
    <property type="entry name" value="Haem_peroxidase_animal"/>
</dbReference>
<dbReference type="Gene3D" id="3.80.10.10">
    <property type="entry name" value="Ribonuclease Inhibitor"/>
    <property type="match status" value="1"/>
</dbReference>
<evidence type="ECO:0000256" key="20">
    <source>
        <dbReference type="ARBA" id="ARBA00061342"/>
    </source>
</evidence>
<evidence type="ECO:0000256" key="7">
    <source>
        <dbReference type="ARBA" id="ARBA00022617"/>
    </source>
</evidence>
<evidence type="ECO:0000256" key="15">
    <source>
        <dbReference type="ARBA" id="ARBA00047544"/>
    </source>
</evidence>
<dbReference type="InterPro" id="IPR037120">
    <property type="entry name" value="Haem_peroxidase_sf_animal"/>
</dbReference>
<evidence type="ECO:0000256" key="5">
    <source>
        <dbReference type="ARBA" id="ARBA00022559"/>
    </source>
</evidence>
<evidence type="ECO:0000256" key="4">
    <source>
        <dbReference type="ARBA" id="ARBA00022525"/>
    </source>
</evidence>
<evidence type="ECO:0000256" key="13">
    <source>
        <dbReference type="ARBA" id="ARBA00023157"/>
    </source>
</evidence>
<dbReference type="SMART" id="SM00409">
    <property type="entry name" value="IG"/>
    <property type="match status" value="2"/>
</dbReference>
<evidence type="ECO:0000256" key="21">
    <source>
        <dbReference type="PIRSR" id="PIRSR619791-2"/>
    </source>
</evidence>
<keyword evidence="9 23" id="KW-0732">Signal</keyword>
<comment type="similarity">
    <text evidence="20">Belongs to the peroxidase family. XPO subfamily.</text>
</comment>
<dbReference type="GO" id="GO:0004601">
    <property type="term" value="F:peroxidase activity"/>
    <property type="evidence" value="ECO:0007669"/>
    <property type="project" value="UniProtKB-KW"/>
</dbReference>
<evidence type="ECO:0000256" key="6">
    <source>
        <dbReference type="ARBA" id="ARBA00022614"/>
    </source>
</evidence>
<dbReference type="InterPro" id="IPR003599">
    <property type="entry name" value="Ig_sub"/>
</dbReference>
<dbReference type="EMBL" id="GAKP01011595">
    <property type="protein sequence ID" value="JAC47357.1"/>
    <property type="molecule type" value="Transcribed_RNA"/>
</dbReference>
<dbReference type="GO" id="GO:0005615">
    <property type="term" value="C:extracellular space"/>
    <property type="evidence" value="ECO:0007669"/>
    <property type="project" value="TreeGrafter"/>
</dbReference>
<comment type="cofactor">
    <cofactor evidence="1">
        <name>heme b</name>
        <dbReference type="ChEBI" id="CHEBI:60344"/>
    </cofactor>
</comment>
<dbReference type="FunFam" id="2.60.40.10:FF:000299">
    <property type="entry name" value="protogenin isoform X2"/>
    <property type="match status" value="1"/>
</dbReference>
<dbReference type="SMART" id="SM00013">
    <property type="entry name" value="LRRNT"/>
    <property type="match status" value="1"/>
</dbReference>
<evidence type="ECO:0000256" key="1">
    <source>
        <dbReference type="ARBA" id="ARBA00001970"/>
    </source>
</evidence>
<dbReference type="InterPro" id="IPR000372">
    <property type="entry name" value="LRRNT"/>
</dbReference>
<feature type="domain" description="Ig-like" evidence="24">
    <location>
        <begin position="237"/>
        <end position="323"/>
    </location>
</feature>
<dbReference type="PROSITE" id="PS50292">
    <property type="entry name" value="PEROXIDASE_3"/>
    <property type="match status" value="1"/>
</dbReference>
<evidence type="ECO:0000256" key="23">
    <source>
        <dbReference type="SAM" id="SignalP"/>
    </source>
</evidence>
<dbReference type="PANTHER" id="PTHR11475">
    <property type="entry name" value="OXIDASE/PEROXIDASE"/>
    <property type="match status" value="1"/>
</dbReference>
<evidence type="ECO:0000256" key="9">
    <source>
        <dbReference type="ARBA" id="ARBA00022729"/>
    </source>
</evidence>
<gene>
    <name evidence="25" type="primary">PXDN</name>
</gene>
<evidence type="ECO:0000313" key="25">
    <source>
        <dbReference type="EMBL" id="JAC47357.1"/>
    </source>
</evidence>
<dbReference type="InterPro" id="IPR013783">
    <property type="entry name" value="Ig-like_fold"/>
</dbReference>
<keyword evidence="12 21" id="KW-0408">Iron</keyword>
<evidence type="ECO:0000256" key="3">
    <source>
        <dbReference type="ARBA" id="ARBA00009588"/>
    </source>
</evidence>
<dbReference type="InterPro" id="IPR007110">
    <property type="entry name" value="Ig-like_dom"/>
</dbReference>
<dbReference type="SMART" id="SM00408">
    <property type="entry name" value="IGc2"/>
    <property type="match status" value="2"/>
</dbReference>
<dbReference type="Gene3D" id="1.10.640.10">
    <property type="entry name" value="Haem peroxidase domain superfamily, animal type"/>
    <property type="match status" value="1"/>
</dbReference>
<feature type="coiled-coil region" evidence="22">
    <location>
        <begin position="1169"/>
        <end position="1196"/>
    </location>
</feature>
<feature type="domain" description="Ig-like" evidence="24">
    <location>
        <begin position="331"/>
        <end position="426"/>
    </location>
</feature>
<comment type="subcellular location">
    <subcellularLocation>
        <location evidence="2">Secreted</location>
    </subcellularLocation>
</comment>
<keyword evidence="7 21" id="KW-0349">Heme</keyword>
<keyword evidence="22" id="KW-0175">Coiled coil</keyword>
<dbReference type="AlphaFoldDB" id="A0A034VZ39"/>
<dbReference type="CDD" id="cd09826">
    <property type="entry name" value="peroxidasin_like"/>
    <property type="match status" value="1"/>
</dbReference>
<dbReference type="Gene3D" id="2.60.40.10">
    <property type="entry name" value="Immunoglobulins"/>
    <property type="match status" value="2"/>
</dbReference>
<keyword evidence="11" id="KW-0560">Oxidoreductase</keyword>
<feature type="binding site" description="axial binding residue" evidence="21">
    <location>
        <position position="888"/>
    </location>
    <ligand>
        <name>heme b</name>
        <dbReference type="ChEBI" id="CHEBI:60344"/>
    </ligand>
    <ligandPart>
        <name>Fe</name>
        <dbReference type="ChEBI" id="CHEBI:18248"/>
    </ligandPart>
</feature>
<dbReference type="InterPro" id="IPR001611">
    <property type="entry name" value="Leu-rich_rpt"/>
</dbReference>
<dbReference type="PROSITE" id="PS51450">
    <property type="entry name" value="LRR"/>
    <property type="match status" value="2"/>
</dbReference>
<organism evidence="25">
    <name type="scientific">Bactrocera dorsalis</name>
    <name type="common">Oriental fruit fly</name>
    <name type="synonym">Dacus dorsalis</name>
    <dbReference type="NCBI Taxonomy" id="27457"/>
    <lineage>
        <taxon>Eukaryota</taxon>
        <taxon>Metazoa</taxon>
        <taxon>Ecdysozoa</taxon>
        <taxon>Arthropoda</taxon>
        <taxon>Hexapoda</taxon>
        <taxon>Insecta</taxon>
        <taxon>Pterygota</taxon>
        <taxon>Neoptera</taxon>
        <taxon>Endopterygota</taxon>
        <taxon>Diptera</taxon>
        <taxon>Brachycera</taxon>
        <taxon>Muscomorpha</taxon>
        <taxon>Tephritoidea</taxon>
        <taxon>Tephritidae</taxon>
        <taxon>Bactrocera</taxon>
        <taxon>Bactrocera</taxon>
    </lineage>
</organism>
<dbReference type="PANTHER" id="PTHR11475:SF58">
    <property type="entry name" value="PEROXIDASIN"/>
    <property type="match status" value="1"/>
</dbReference>
<evidence type="ECO:0000256" key="2">
    <source>
        <dbReference type="ARBA" id="ARBA00004613"/>
    </source>
</evidence>
<keyword evidence="13" id="KW-1015">Disulfide bond</keyword>
<dbReference type="InterPro" id="IPR034824">
    <property type="entry name" value="Peroxidasin_peroxidase"/>
</dbReference>
<keyword evidence="8 21" id="KW-0479">Metal-binding</keyword>
<dbReference type="Pfam" id="PF07679">
    <property type="entry name" value="I-set"/>
    <property type="match status" value="2"/>
</dbReference>
<comment type="similarity">
    <text evidence="3">Belongs to the immunoglobulin superfamily. DCC family.</text>
</comment>
<comment type="catalytic activity">
    <reaction evidence="19">
        <text>hypobromite + L-tyrosyl-[protein] + H(+) = 3-bromo-L-tyrosyl-[protein] + H2O</text>
        <dbReference type="Rhea" id="RHEA:69356"/>
        <dbReference type="Rhea" id="RHEA-COMP:10136"/>
        <dbReference type="Rhea" id="RHEA-COMP:17686"/>
        <dbReference type="ChEBI" id="CHEBI:15377"/>
        <dbReference type="ChEBI" id="CHEBI:15378"/>
        <dbReference type="ChEBI" id="CHEBI:29250"/>
        <dbReference type="ChEBI" id="CHEBI:46858"/>
        <dbReference type="ChEBI" id="CHEBI:183512"/>
    </reaction>
    <physiologicalReaction direction="left-to-right" evidence="19">
        <dbReference type="Rhea" id="RHEA:69357"/>
    </physiologicalReaction>
</comment>
<dbReference type="GO" id="GO:0006979">
    <property type="term" value="P:response to oxidative stress"/>
    <property type="evidence" value="ECO:0007669"/>
    <property type="project" value="InterPro"/>
</dbReference>
<dbReference type="OrthoDB" id="823504at2759"/>